<dbReference type="AlphaFoldDB" id="A0A814VFU5"/>
<organism evidence="1 3">
    <name type="scientific">Didymodactylos carnosus</name>
    <dbReference type="NCBI Taxonomy" id="1234261"/>
    <lineage>
        <taxon>Eukaryota</taxon>
        <taxon>Metazoa</taxon>
        <taxon>Spiralia</taxon>
        <taxon>Gnathifera</taxon>
        <taxon>Rotifera</taxon>
        <taxon>Eurotatoria</taxon>
        <taxon>Bdelloidea</taxon>
        <taxon>Philodinida</taxon>
        <taxon>Philodinidae</taxon>
        <taxon>Didymodactylos</taxon>
    </lineage>
</organism>
<accession>A0A814VFU5</accession>
<evidence type="ECO:0000313" key="2">
    <source>
        <dbReference type="EMBL" id="CAF3951871.1"/>
    </source>
</evidence>
<gene>
    <name evidence="1" type="ORF">GPM918_LOCUS23030</name>
    <name evidence="2" type="ORF">SRO942_LOCUS23033</name>
</gene>
<dbReference type="Proteomes" id="UP000681722">
    <property type="component" value="Unassembled WGS sequence"/>
</dbReference>
<evidence type="ECO:0000313" key="3">
    <source>
        <dbReference type="Proteomes" id="UP000663829"/>
    </source>
</evidence>
<evidence type="ECO:0000313" key="1">
    <source>
        <dbReference type="EMBL" id="CAF1187570.1"/>
    </source>
</evidence>
<comment type="caution">
    <text evidence="1">The sequence shown here is derived from an EMBL/GenBank/DDBJ whole genome shotgun (WGS) entry which is preliminary data.</text>
</comment>
<sequence length="529" mass="61220">MYANLLSSNPDINMLLKWGKVLRKKVEKDSSGIYVELALHYIDLASSAPELSSMIACWLLSALSWYHTMENNCTNDINYVYACKEMLSDCLNIAYYFSRCASPSLQLYTYRFILTLLMKSTEFFSLKYKIKNIYSLSDVSLAGECIRNILSIISLLPFLAYPICPIYDHVYIIMLTVQFTQYLITCHYEKYLVENQQIAKNCLNLILNKNGSATANKLPSFTRNENPALLTVDELLYYMLEGNAFSWLDLLLSLPEHTHVEDQNETDPEYVVLDNDNSAAMQPSAKPPTAVSGGIGSFFKRIFRFLWQNNESSWDRARKHVMNHLLHTKQIHYEQITASLYWPMIPRTKDGWYLSTKHKLILKQIEADSEINTYATVKGIKINISTVNPLPPHNLRSIHDGLLKRLPDHLREILKPLHEYKIRNNDDDEHIITFYFNDVRTIVKKYLLTRNARGELIDAEESADESDTSPEAKFARKFTKHYDEIGLYFPELLRLKELLKLATAYRLLIGIIKNKTESMTKSDFGKHIK</sequence>
<dbReference type="EMBL" id="CAJOBC010008077">
    <property type="protein sequence ID" value="CAF3951871.1"/>
    <property type="molecule type" value="Genomic_DNA"/>
</dbReference>
<dbReference type="Proteomes" id="UP000663829">
    <property type="component" value="Unassembled WGS sequence"/>
</dbReference>
<dbReference type="EMBL" id="CAJNOQ010008075">
    <property type="protein sequence ID" value="CAF1187570.1"/>
    <property type="molecule type" value="Genomic_DNA"/>
</dbReference>
<reference evidence="1" key="1">
    <citation type="submission" date="2021-02" db="EMBL/GenBank/DDBJ databases">
        <authorList>
            <person name="Nowell W R."/>
        </authorList>
    </citation>
    <scope>NUCLEOTIDE SEQUENCE</scope>
</reference>
<keyword evidence="3" id="KW-1185">Reference proteome</keyword>
<protein>
    <submittedName>
        <fullName evidence="1">Uncharacterized protein</fullName>
    </submittedName>
</protein>
<dbReference type="OrthoDB" id="10032891at2759"/>
<name>A0A814VFU5_9BILA</name>
<proteinExistence type="predicted"/>